<protein>
    <submittedName>
        <fullName evidence="1">Uncharacterized protein</fullName>
    </submittedName>
</protein>
<accession>A0A0F9EN25</accession>
<organism evidence="1">
    <name type="scientific">marine sediment metagenome</name>
    <dbReference type="NCBI Taxonomy" id="412755"/>
    <lineage>
        <taxon>unclassified sequences</taxon>
        <taxon>metagenomes</taxon>
        <taxon>ecological metagenomes</taxon>
    </lineage>
</organism>
<feature type="non-terminal residue" evidence="1">
    <location>
        <position position="1"/>
    </location>
</feature>
<dbReference type="AlphaFoldDB" id="A0A0F9EN25"/>
<dbReference type="EMBL" id="LAZR01026784">
    <property type="protein sequence ID" value="KKL67666.1"/>
    <property type="molecule type" value="Genomic_DNA"/>
</dbReference>
<comment type="caution">
    <text evidence="1">The sequence shown here is derived from an EMBL/GenBank/DDBJ whole genome shotgun (WGS) entry which is preliminary data.</text>
</comment>
<proteinExistence type="predicted"/>
<sequence>AMRVPSITISLALASPALVSLALAAAITAAGVLSCGEALAGKENDGFRLSVNREVSEVMPEAPVKVKLKKLADGSYTWEISGVDVQRIIEADAALRKYIKENGLKKK</sequence>
<gene>
    <name evidence="1" type="ORF">LCGC14_2132670</name>
</gene>
<name>A0A0F9EN25_9ZZZZ</name>
<reference evidence="1" key="1">
    <citation type="journal article" date="2015" name="Nature">
        <title>Complex archaea that bridge the gap between prokaryotes and eukaryotes.</title>
        <authorList>
            <person name="Spang A."/>
            <person name="Saw J.H."/>
            <person name="Jorgensen S.L."/>
            <person name="Zaremba-Niedzwiedzka K."/>
            <person name="Martijn J."/>
            <person name="Lind A.E."/>
            <person name="van Eijk R."/>
            <person name="Schleper C."/>
            <person name="Guy L."/>
            <person name="Ettema T.J."/>
        </authorList>
    </citation>
    <scope>NUCLEOTIDE SEQUENCE</scope>
</reference>
<evidence type="ECO:0000313" key="1">
    <source>
        <dbReference type="EMBL" id="KKL67666.1"/>
    </source>
</evidence>